<dbReference type="EMBL" id="PDKW01000038">
    <property type="protein sequence ID" value="PGH58709.1"/>
    <property type="molecule type" value="Genomic_DNA"/>
</dbReference>
<evidence type="ECO:0000313" key="2">
    <source>
        <dbReference type="Proteomes" id="UP000225379"/>
    </source>
</evidence>
<accession>A0A2B8BLV3</accession>
<protein>
    <submittedName>
        <fullName evidence="1">Uncharacterized protein</fullName>
    </submittedName>
</protein>
<reference evidence="2" key="1">
    <citation type="submission" date="2017-10" db="EMBL/GenBank/DDBJ databases">
        <authorList>
            <person name="Kravchenko I.K."/>
            <person name="Grouzdev D.S."/>
        </authorList>
    </citation>
    <scope>NUCLEOTIDE SEQUENCE [LARGE SCALE GENOMIC DNA]</scope>
    <source>
        <strain evidence="2">B2</strain>
    </source>
</reference>
<gene>
    <name evidence="1" type="ORF">CRT60_06150</name>
</gene>
<organism evidence="1 2">
    <name type="scientific">Azospirillum palustre</name>
    <dbReference type="NCBI Taxonomy" id="2044885"/>
    <lineage>
        <taxon>Bacteria</taxon>
        <taxon>Pseudomonadati</taxon>
        <taxon>Pseudomonadota</taxon>
        <taxon>Alphaproteobacteria</taxon>
        <taxon>Rhodospirillales</taxon>
        <taxon>Azospirillaceae</taxon>
        <taxon>Azospirillum</taxon>
    </lineage>
</organism>
<dbReference type="AlphaFoldDB" id="A0A2B8BLV3"/>
<name>A0A2B8BLV3_9PROT</name>
<dbReference type="Proteomes" id="UP000225379">
    <property type="component" value="Unassembled WGS sequence"/>
</dbReference>
<keyword evidence="2" id="KW-1185">Reference proteome</keyword>
<proteinExistence type="predicted"/>
<sequence>MQSTQSAVSGYGAEAPRLDEFVAPPAHLRTHAAGILLRFLNAQDEWALSRAEIIAAINSPAFRPILEQEARLSTLGLASD</sequence>
<comment type="caution">
    <text evidence="1">The sequence shown here is derived from an EMBL/GenBank/DDBJ whole genome shotgun (WGS) entry which is preliminary data.</text>
</comment>
<evidence type="ECO:0000313" key="1">
    <source>
        <dbReference type="EMBL" id="PGH58709.1"/>
    </source>
</evidence>